<feature type="domain" description="UBC core" evidence="8">
    <location>
        <begin position="1"/>
        <end position="142"/>
    </location>
</feature>
<evidence type="ECO:0000313" key="9">
    <source>
        <dbReference type="EMBL" id="ELR60686.1"/>
    </source>
</evidence>
<keyword evidence="5" id="KW-0833">Ubl conjugation pathway</keyword>
<gene>
    <name evidence="9" type="ORF">M91_02869</name>
</gene>
<accession>L8IW53</accession>
<name>L8IW53_9CETA</name>
<comment type="catalytic activity">
    <reaction evidence="1">
        <text>S-ubiquitinyl-[E1 ubiquitin-activating enzyme]-L-cysteine + [E2 ubiquitin-conjugating enzyme]-L-cysteine = [E1 ubiquitin-activating enzyme]-L-cysteine + S-ubiquitinyl-[E2 ubiquitin-conjugating enzyme]-L-cysteine.</text>
        <dbReference type="EC" id="2.3.2.23"/>
    </reaction>
</comment>
<dbReference type="SMART" id="SM00212">
    <property type="entry name" value="UBCc"/>
    <property type="match status" value="1"/>
</dbReference>
<dbReference type="InterPro" id="IPR000608">
    <property type="entry name" value="UBC"/>
</dbReference>
<reference evidence="9 10" key="1">
    <citation type="journal article" date="2012" name="Nat. Genet.">
        <title>The yak genome and adaptation to life at high altitude.</title>
        <authorList>
            <person name="Qiu Q."/>
            <person name="Zhang G."/>
            <person name="Ma T."/>
            <person name="Qian W."/>
            <person name="Wang J."/>
            <person name="Ye Z."/>
            <person name="Cao C."/>
            <person name="Hu Q."/>
            <person name="Kim J."/>
            <person name="Larkin D.M."/>
            <person name="Auvil L."/>
            <person name="Capitanu B."/>
            <person name="Ma J."/>
            <person name="Lewin H.A."/>
            <person name="Qian X."/>
            <person name="Lang Y."/>
            <person name="Zhou R."/>
            <person name="Wang L."/>
            <person name="Wang K."/>
            <person name="Xia J."/>
            <person name="Liao S."/>
            <person name="Pan S."/>
            <person name="Lu X."/>
            <person name="Hou H."/>
            <person name="Wang Y."/>
            <person name="Zang X."/>
            <person name="Yin Y."/>
            <person name="Ma H."/>
            <person name="Zhang J."/>
            <person name="Wang Z."/>
            <person name="Zhang Y."/>
            <person name="Zhang D."/>
            <person name="Yonezawa T."/>
            <person name="Hasegawa M."/>
            <person name="Zhong Y."/>
            <person name="Liu W."/>
            <person name="Zhang Y."/>
            <person name="Huang Z."/>
            <person name="Zhang S."/>
            <person name="Long R."/>
            <person name="Yang H."/>
            <person name="Wang J."/>
            <person name="Lenstra J.A."/>
            <person name="Cooper D.N."/>
            <person name="Wu Y."/>
            <person name="Wang J."/>
            <person name="Shi P."/>
            <person name="Wang J."/>
            <person name="Liu J."/>
        </authorList>
    </citation>
    <scope>NUCLEOTIDE SEQUENCE [LARGE SCALE GENOMIC DNA]</scope>
    <source>
        <strain evidence="10">yakQH1</strain>
    </source>
</reference>
<dbReference type="PANTHER" id="PTHR24068">
    <property type="entry name" value="UBIQUITIN-CONJUGATING ENZYME E2"/>
    <property type="match status" value="1"/>
</dbReference>
<dbReference type="AlphaFoldDB" id="L8IW53"/>
<dbReference type="InterPro" id="IPR016135">
    <property type="entry name" value="UBQ-conjugating_enzyme/RWD"/>
</dbReference>
<evidence type="ECO:0000256" key="6">
    <source>
        <dbReference type="ARBA" id="ARBA00022840"/>
    </source>
</evidence>
<dbReference type="FunFam" id="3.10.110.10:FF:000101">
    <property type="entry name" value="Ubiquitin-conjugating enzyme E2 D2"/>
    <property type="match status" value="1"/>
</dbReference>
<comment type="catalytic activity">
    <reaction evidence="7">
        <text>S-ubiquitinyl-[E1 ubiquitin-activating enzyme]-L-cysteine + [acceptor protein]-L-lysine = [E1 ubiquitin-activating enzyme]-L-cysteine + N(6)-monoubiquitinyl-[acceptor protein]-L-lysine.</text>
        <dbReference type="EC" id="2.3.2.24"/>
    </reaction>
</comment>
<evidence type="ECO:0000259" key="8">
    <source>
        <dbReference type="PROSITE" id="PS50127"/>
    </source>
</evidence>
<comment type="pathway">
    <text evidence="2">Protein modification; protein ubiquitination.</text>
</comment>
<evidence type="ECO:0000256" key="2">
    <source>
        <dbReference type="ARBA" id="ARBA00004906"/>
    </source>
</evidence>
<dbReference type="Proteomes" id="UP000011080">
    <property type="component" value="Unassembled WGS sequence"/>
</dbReference>
<dbReference type="PROSITE" id="PS50127">
    <property type="entry name" value="UBC_2"/>
    <property type="match status" value="1"/>
</dbReference>
<dbReference type="SUPFAM" id="SSF54495">
    <property type="entry name" value="UBC-like"/>
    <property type="match status" value="1"/>
</dbReference>
<dbReference type="GO" id="GO:0061631">
    <property type="term" value="F:ubiquitin conjugating enzyme activity"/>
    <property type="evidence" value="ECO:0007669"/>
    <property type="project" value="UniProtKB-EC"/>
</dbReference>
<dbReference type="STRING" id="72004.ENSBMUP00000035658"/>
<dbReference type="EMBL" id="JH880555">
    <property type="protein sequence ID" value="ELR60686.1"/>
    <property type="molecule type" value="Genomic_DNA"/>
</dbReference>
<keyword evidence="4" id="KW-0547">Nucleotide-binding</keyword>
<evidence type="ECO:0000256" key="3">
    <source>
        <dbReference type="ARBA" id="ARBA00022679"/>
    </source>
</evidence>
<organism evidence="9 10">
    <name type="scientific">Bos mutus</name>
    <name type="common">wild yak</name>
    <dbReference type="NCBI Taxonomy" id="72004"/>
    <lineage>
        <taxon>Eukaryota</taxon>
        <taxon>Metazoa</taxon>
        <taxon>Chordata</taxon>
        <taxon>Craniata</taxon>
        <taxon>Vertebrata</taxon>
        <taxon>Euteleostomi</taxon>
        <taxon>Mammalia</taxon>
        <taxon>Eutheria</taxon>
        <taxon>Laurasiatheria</taxon>
        <taxon>Artiodactyla</taxon>
        <taxon>Ruminantia</taxon>
        <taxon>Pecora</taxon>
        <taxon>Bovidae</taxon>
        <taxon>Bovinae</taxon>
        <taxon>Bos</taxon>
    </lineage>
</organism>
<keyword evidence="6" id="KW-0067">ATP-binding</keyword>
<evidence type="ECO:0000256" key="5">
    <source>
        <dbReference type="ARBA" id="ARBA00022786"/>
    </source>
</evidence>
<protein>
    <submittedName>
        <fullName evidence="9">Ubiquitin-conjugating enzyme E2 D2</fullName>
    </submittedName>
</protein>
<evidence type="ECO:0000256" key="1">
    <source>
        <dbReference type="ARBA" id="ARBA00000485"/>
    </source>
</evidence>
<proteinExistence type="predicted"/>
<sequence length="142" mass="16580">MALRCIHKKLLDLSCDRPGQCSAGPVDDDMFHWQVARMWPNDSPYQGGVFFLRIQFPSNYPFKLAKTSFTTRIYHPNINRNRSICLDILTSEWSPKVSLSICSILYDPNPDDSLVPEIAKLYRKDRGKYDRISQEWTQKYAM</sequence>
<evidence type="ECO:0000256" key="4">
    <source>
        <dbReference type="ARBA" id="ARBA00022741"/>
    </source>
</evidence>
<evidence type="ECO:0000256" key="7">
    <source>
        <dbReference type="ARBA" id="ARBA00035845"/>
    </source>
</evidence>
<dbReference type="Pfam" id="PF00179">
    <property type="entry name" value="UQ_con"/>
    <property type="match status" value="1"/>
</dbReference>
<evidence type="ECO:0000313" key="10">
    <source>
        <dbReference type="Proteomes" id="UP000011080"/>
    </source>
</evidence>
<dbReference type="Gene3D" id="3.10.110.10">
    <property type="entry name" value="Ubiquitin Conjugating Enzyme"/>
    <property type="match status" value="1"/>
</dbReference>
<dbReference type="GO" id="GO:0005524">
    <property type="term" value="F:ATP binding"/>
    <property type="evidence" value="ECO:0007669"/>
    <property type="project" value="UniProtKB-KW"/>
</dbReference>
<keyword evidence="3" id="KW-0808">Transferase</keyword>